<gene>
    <name evidence="1" type="ORF">EZS28_038737</name>
</gene>
<organism evidence="1 2">
    <name type="scientific">Streblomastix strix</name>
    <dbReference type="NCBI Taxonomy" id="222440"/>
    <lineage>
        <taxon>Eukaryota</taxon>
        <taxon>Metamonada</taxon>
        <taxon>Preaxostyla</taxon>
        <taxon>Oxymonadida</taxon>
        <taxon>Streblomastigidae</taxon>
        <taxon>Streblomastix</taxon>
    </lineage>
</organism>
<dbReference type="OrthoDB" id="414982at2759"/>
<dbReference type="EMBL" id="SNRW01020146">
    <property type="protein sequence ID" value="KAA6365736.1"/>
    <property type="molecule type" value="Genomic_DNA"/>
</dbReference>
<comment type="caution">
    <text evidence="1">The sequence shown here is derived from an EMBL/GenBank/DDBJ whole genome shotgun (WGS) entry which is preliminary data.</text>
</comment>
<feature type="non-terminal residue" evidence="1">
    <location>
        <position position="1"/>
    </location>
</feature>
<protein>
    <recommendedName>
        <fullName evidence="3">DNA-directed DNA polymerase</fullName>
    </recommendedName>
</protein>
<evidence type="ECO:0000313" key="1">
    <source>
        <dbReference type="EMBL" id="KAA6365736.1"/>
    </source>
</evidence>
<evidence type="ECO:0008006" key="3">
    <source>
        <dbReference type="Google" id="ProtNLM"/>
    </source>
</evidence>
<dbReference type="Proteomes" id="UP000324800">
    <property type="component" value="Unassembled WGS sequence"/>
</dbReference>
<proteinExistence type="predicted"/>
<name>A0A5J4U4N7_9EUKA</name>
<dbReference type="AlphaFoldDB" id="A0A5J4U4N7"/>
<accession>A0A5J4U4N7</accession>
<evidence type="ECO:0000313" key="2">
    <source>
        <dbReference type="Proteomes" id="UP000324800"/>
    </source>
</evidence>
<sequence>YPESSEKRIKEHSREHIAKEHMAKFYELPYKTDDNEFQKWLNDFTGFDIETEIDEFVLREKINVNIYSYSVENQTYYQSKVYKYNEDMNEAADESSDESVKEPVEVPDFNVLIDEAQNGERTPQEANSISDNHQCLAGCSATLIHAFYISNKETLTGLKFCPFCKQKAFDPKDIHFVAQYEKHIKKCEINEVEKIINKDFGKSSKQLSQLVPLSVASTIKNKQEAEQISEDNQYIKIDGLKDSEQLAEVPVVGFNSAKFDFALIFKNLQSSDWEIKSYIGSSSQAKSIIVKHKHSQIKLKFCDIMVYVQAMTLKDFAKNFGEEAIKRTEEIRRECLKLLEKGVFPYEYINTDNFNDVLNLSDPFPKEAFNSTLRNSSMNDDEYKNYLDDAKEFKNRWEYLQYYNEQDTKIMIAPKDNLIQMNFKYKIDMFSFMSMAACANAIKYALAYKDFDFQKCVRQ</sequence>
<reference evidence="1 2" key="1">
    <citation type="submission" date="2019-03" db="EMBL/GenBank/DDBJ databases">
        <title>Single cell metagenomics reveals metabolic interactions within the superorganism composed of flagellate Streblomastix strix and complex community of Bacteroidetes bacteria on its surface.</title>
        <authorList>
            <person name="Treitli S.C."/>
            <person name="Kolisko M."/>
            <person name="Husnik F."/>
            <person name="Keeling P."/>
            <person name="Hampl V."/>
        </authorList>
    </citation>
    <scope>NUCLEOTIDE SEQUENCE [LARGE SCALE GENOMIC DNA]</scope>
    <source>
        <strain evidence="1">ST1C</strain>
    </source>
</reference>